<dbReference type="Proteomes" id="UP000214610">
    <property type="component" value="Unassembled WGS sequence"/>
</dbReference>
<dbReference type="PROSITE" id="PS50043">
    <property type="entry name" value="HTH_LUXR_2"/>
    <property type="match status" value="1"/>
</dbReference>
<dbReference type="CDD" id="cd06170">
    <property type="entry name" value="LuxR_C_like"/>
    <property type="match status" value="1"/>
</dbReference>
<feature type="domain" description="HTH luxR-type" evidence="5">
    <location>
        <begin position="141"/>
        <end position="206"/>
    </location>
</feature>
<comment type="caution">
    <text evidence="7">The sequence shown here is derived from an EMBL/GenBank/DDBJ whole genome shotgun (WGS) entry which is preliminary data.</text>
</comment>
<feature type="domain" description="Response regulatory" evidence="6">
    <location>
        <begin position="11"/>
        <end position="125"/>
    </location>
</feature>
<dbReference type="InterPro" id="IPR036388">
    <property type="entry name" value="WH-like_DNA-bd_sf"/>
</dbReference>
<dbReference type="PRINTS" id="PR00038">
    <property type="entry name" value="HTHLUXR"/>
</dbReference>
<evidence type="ECO:0000256" key="1">
    <source>
        <dbReference type="ARBA" id="ARBA00023015"/>
    </source>
</evidence>
<evidence type="ECO:0000259" key="6">
    <source>
        <dbReference type="PROSITE" id="PS50110"/>
    </source>
</evidence>
<evidence type="ECO:0000256" key="3">
    <source>
        <dbReference type="ARBA" id="ARBA00023163"/>
    </source>
</evidence>
<feature type="modified residue" description="4-aspartylphosphate" evidence="4">
    <location>
        <position position="60"/>
    </location>
</feature>
<sequence length="207" mass="23905">MIDRKLQENSIVRIVDDDEGFGDAIRFILKTEGWLVTFYSDTASFLKKDDPEVPGCIILDYQMPLVNGLEFQEMLAHEGYSQPIIFLTAHADVDMAITAFRKGAVDILKKPVSAEVLLEAVERAVKTDNEERHKDYRMVRYQEFYDALTQREKEVLKLVNAGLMNYQIAQRLGLSERTVETHRFNAYNKVGVRDLIQLREFMSHIEA</sequence>
<keyword evidence="3" id="KW-0804">Transcription</keyword>
<keyword evidence="2 7" id="KW-0238">DNA-binding</keyword>
<keyword evidence="4" id="KW-0597">Phosphoprotein</keyword>
<dbReference type="GO" id="GO:0003677">
    <property type="term" value="F:DNA binding"/>
    <property type="evidence" value="ECO:0007669"/>
    <property type="project" value="UniProtKB-KW"/>
</dbReference>
<dbReference type="PROSITE" id="PS50110">
    <property type="entry name" value="RESPONSE_REGULATORY"/>
    <property type="match status" value="1"/>
</dbReference>
<evidence type="ECO:0000313" key="8">
    <source>
        <dbReference type="Proteomes" id="UP000214610"/>
    </source>
</evidence>
<dbReference type="SUPFAM" id="SSF46894">
    <property type="entry name" value="C-terminal effector domain of the bipartite response regulators"/>
    <property type="match status" value="1"/>
</dbReference>
<dbReference type="Gene3D" id="1.10.10.10">
    <property type="entry name" value="Winged helix-like DNA-binding domain superfamily/Winged helix DNA-binding domain"/>
    <property type="match status" value="1"/>
</dbReference>
<dbReference type="EMBL" id="NHMP01000005">
    <property type="protein sequence ID" value="OXE47218.1"/>
    <property type="molecule type" value="Genomic_DNA"/>
</dbReference>
<protein>
    <submittedName>
        <fullName evidence="7">DNA-binding response regulator</fullName>
    </submittedName>
</protein>
<evidence type="ECO:0000259" key="5">
    <source>
        <dbReference type="PROSITE" id="PS50043"/>
    </source>
</evidence>
<dbReference type="PANTHER" id="PTHR44688">
    <property type="entry name" value="DNA-BINDING TRANSCRIPTIONAL ACTIVATOR DEVR_DOSR"/>
    <property type="match status" value="1"/>
</dbReference>
<dbReference type="InterPro" id="IPR001789">
    <property type="entry name" value="Sig_transdc_resp-reg_receiver"/>
</dbReference>
<dbReference type="PANTHER" id="PTHR44688:SF16">
    <property type="entry name" value="DNA-BINDING TRANSCRIPTIONAL ACTIVATOR DEVR_DOSR"/>
    <property type="match status" value="1"/>
</dbReference>
<evidence type="ECO:0000313" key="7">
    <source>
        <dbReference type="EMBL" id="OXE47218.1"/>
    </source>
</evidence>
<dbReference type="AlphaFoldDB" id="A0A227KJY4"/>
<dbReference type="Pfam" id="PF00196">
    <property type="entry name" value="GerE"/>
    <property type="match status" value="1"/>
</dbReference>
<gene>
    <name evidence="7" type="ORF">ADH67_08630</name>
</gene>
<dbReference type="RefSeq" id="WP_084081529.1">
    <property type="nucleotide sequence ID" value="NZ_CAJTBZ010000008.1"/>
</dbReference>
<accession>A0A227KJY4</accession>
<dbReference type="SMART" id="SM00421">
    <property type="entry name" value="HTH_LUXR"/>
    <property type="match status" value="1"/>
</dbReference>
<dbReference type="SUPFAM" id="SSF52172">
    <property type="entry name" value="CheY-like"/>
    <property type="match status" value="1"/>
</dbReference>
<evidence type="ECO:0000256" key="4">
    <source>
        <dbReference type="PROSITE-ProRule" id="PRU00169"/>
    </source>
</evidence>
<dbReference type="InterPro" id="IPR000792">
    <property type="entry name" value="Tscrpt_reg_LuxR_C"/>
</dbReference>
<name>A0A227KJY4_9BURK</name>
<dbReference type="InterPro" id="IPR011006">
    <property type="entry name" value="CheY-like_superfamily"/>
</dbReference>
<dbReference type="GeneID" id="78362172"/>
<dbReference type="GO" id="GO:0006355">
    <property type="term" value="P:regulation of DNA-templated transcription"/>
    <property type="evidence" value="ECO:0007669"/>
    <property type="project" value="InterPro"/>
</dbReference>
<dbReference type="GO" id="GO:0000160">
    <property type="term" value="P:phosphorelay signal transduction system"/>
    <property type="evidence" value="ECO:0007669"/>
    <property type="project" value="InterPro"/>
</dbReference>
<dbReference type="InterPro" id="IPR016032">
    <property type="entry name" value="Sig_transdc_resp-reg_C-effctor"/>
</dbReference>
<organism evidence="7 8">
    <name type="scientific">Turicimonas muris</name>
    <dbReference type="NCBI Taxonomy" id="1796652"/>
    <lineage>
        <taxon>Bacteria</taxon>
        <taxon>Pseudomonadati</taxon>
        <taxon>Pseudomonadota</taxon>
        <taxon>Betaproteobacteria</taxon>
        <taxon>Burkholderiales</taxon>
        <taxon>Sutterellaceae</taxon>
        <taxon>Turicimonas</taxon>
    </lineage>
</organism>
<dbReference type="SMART" id="SM00448">
    <property type="entry name" value="REC"/>
    <property type="match status" value="1"/>
</dbReference>
<keyword evidence="8" id="KW-1185">Reference proteome</keyword>
<proteinExistence type="predicted"/>
<keyword evidence="1" id="KW-0805">Transcription regulation</keyword>
<dbReference type="Pfam" id="PF00072">
    <property type="entry name" value="Response_reg"/>
    <property type="match status" value="1"/>
</dbReference>
<evidence type="ECO:0000256" key="2">
    <source>
        <dbReference type="ARBA" id="ARBA00023125"/>
    </source>
</evidence>
<reference evidence="8" key="1">
    <citation type="submission" date="2017-05" db="EMBL/GenBank/DDBJ databases">
        <title>Improved OligoMM genomes.</title>
        <authorList>
            <person name="Garzetti D."/>
        </authorList>
    </citation>
    <scope>NUCLEOTIDE SEQUENCE [LARGE SCALE GENOMIC DNA]</scope>
    <source>
        <strain evidence="8">YL45</strain>
    </source>
</reference>
<dbReference type="PROSITE" id="PS00622">
    <property type="entry name" value="HTH_LUXR_1"/>
    <property type="match status" value="1"/>
</dbReference>
<dbReference type="Gene3D" id="3.40.50.2300">
    <property type="match status" value="1"/>
</dbReference>